<name>A0A839XEX1_9PSEU</name>
<dbReference type="Proteomes" id="UP000564573">
    <property type="component" value="Unassembled WGS sequence"/>
</dbReference>
<dbReference type="GO" id="GO:0106316">
    <property type="term" value="F:nitrite reductase (NADH) activity"/>
    <property type="evidence" value="ECO:0007669"/>
    <property type="project" value="UniProtKB-EC"/>
</dbReference>
<keyword evidence="3 8" id="KW-0560">Oxidoreductase</keyword>
<gene>
    <name evidence="8" type="ORF">FB384_000724</name>
</gene>
<evidence type="ECO:0000256" key="4">
    <source>
        <dbReference type="ARBA" id="ARBA00023004"/>
    </source>
</evidence>
<dbReference type="InterPro" id="IPR017881">
    <property type="entry name" value="NirD"/>
</dbReference>
<dbReference type="PROSITE" id="PS51300">
    <property type="entry name" value="NIRD"/>
    <property type="match status" value="1"/>
</dbReference>
<evidence type="ECO:0000256" key="1">
    <source>
        <dbReference type="ARBA" id="ARBA00022714"/>
    </source>
</evidence>
<keyword evidence="4" id="KW-0408">Iron</keyword>
<dbReference type="PANTHER" id="PTHR40562:SF1">
    <property type="entry name" value="NITRITE REDUCTASE (NADH) SMALL SUBUNIT"/>
    <property type="match status" value="1"/>
</dbReference>
<dbReference type="GO" id="GO:0042128">
    <property type="term" value="P:nitrate assimilation"/>
    <property type="evidence" value="ECO:0007669"/>
    <property type="project" value="UniProtKB-KW"/>
</dbReference>
<dbReference type="EC" id="1.7.1.15" evidence="8"/>
<evidence type="ECO:0000256" key="6">
    <source>
        <dbReference type="ARBA" id="ARBA00023063"/>
    </source>
</evidence>
<proteinExistence type="predicted"/>
<dbReference type="InterPro" id="IPR012748">
    <property type="entry name" value="Rieske-like_NirD"/>
</dbReference>
<dbReference type="SUPFAM" id="SSF50022">
    <property type="entry name" value="ISP domain"/>
    <property type="match status" value="1"/>
</dbReference>
<evidence type="ECO:0000313" key="8">
    <source>
        <dbReference type="EMBL" id="MBB3661820.1"/>
    </source>
</evidence>
<comment type="caution">
    <text evidence="8">The sequence shown here is derived from an EMBL/GenBank/DDBJ whole genome shotgun (WGS) entry which is preliminary data.</text>
</comment>
<feature type="domain" description="Rieske" evidence="7">
    <location>
        <begin position="15"/>
        <end position="117"/>
    </location>
</feature>
<dbReference type="AlphaFoldDB" id="A0A839XEX1"/>
<sequence length="120" mass="12564">MTVLSEKRSAGAEVWTPVCRAEQVPRAAGVAVLLDDGVQVAVFRTVEGDVFGLSNVDPFSGAAVLSRGIVGDVGGVPVVASPVYKQNFDLRTGQCLDDAGVRIEAYPLRVTDGIVHVGVR</sequence>
<evidence type="ECO:0000256" key="3">
    <source>
        <dbReference type="ARBA" id="ARBA00023002"/>
    </source>
</evidence>
<dbReference type="Pfam" id="PF13806">
    <property type="entry name" value="Rieske_2"/>
    <property type="match status" value="1"/>
</dbReference>
<keyword evidence="6" id="KW-0534">Nitrate assimilation</keyword>
<dbReference type="PROSITE" id="PS51296">
    <property type="entry name" value="RIESKE"/>
    <property type="match status" value="1"/>
</dbReference>
<keyword evidence="5" id="KW-0411">Iron-sulfur</keyword>
<accession>A0A839XEX1</accession>
<dbReference type="GO" id="GO:0004497">
    <property type="term" value="F:monooxygenase activity"/>
    <property type="evidence" value="ECO:0007669"/>
    <property type="project" value="UniProtKB-ARBA"/>
</dbReference>
<keyword evidence="1" id="KW-0001">2Fe-2S</keyword>
<dbReference type="NCBIfam" id="TIGR02378">
    <property type="entry name" value="nirD_assim_sml"/>
    <property type="match status" value="1"/>
</dbReference>
<dbReference type="PANTHER" id="PTHR40562">
    <property type="match status" value="1"/>
</dbReference>
<dbReference type="InterPro" id="IPR036922">
    <property type="entry name" value="Rieske_2Fe-2S_sf"/>
</dbReference>
<reference evidence="8 9" key="1">
    <citation type="submission" date="2020-08" db="EMBL/GenBank/DDBJ databases">
        <title>Sequencing the genomes of 1000 actinobacteria strains.</title>
        <authorList>
            <person name="Klenk H.-P."/>
        </authorList>
    </citation>
    <scope>NUCLEOTIDE SEQUENCE [LARGE SCALE GENOMIC DNA]</scope>
    <source>
        <strain evidence="8 9">DSM 45267</strain>
    </source>
</reference>
<dbReference type="Gene3D" id="2.102.10.10">
    <property type="entry name" value="Rieske [2Fe-2S] iron-sulphur domain"/>
    <property type="match status" value="1"/>
</dbReference>
<dbReference type="EMBL" id="JACIBS010000001">
    <property type="protein sequence ID" value="MBB3661820.1"/>
    <property type="molecule type" value="Genomic_DNA"/>
</dbReference>
<dbReference type="InterPro" id="IPR017941">
    <property type="entry name" value="Rieske_2Fe-2S"/>
</dbReference>
<protein>
    <submittedName>
        <fullName evidence="8">Nitrite reductase (NADH) small subunit</fullName>
        <ecNumber evidence="8">1.7.1.15</ecNumber>
    </submittedName>
</protein>
<dbReference type="RefSeq" id="WP_183779138.1">
    <property type="nucleotide sequence ID" value="NZ_JACIBS010000001.1"/>
</dbReference>
<dbReference type="GO" id="GO:0016705">
    <property type="term" value="F:oxidoreductase activity, acting on paired donors, with incorporation or reduction of molecular oxygen"/>
    <property type="evidence" value="ECO:0007669"/>
    <property type="project" value="UniProtKB-ARBA"/>
</dbReference>
<organism evidence="8 9">
    <name type="scientific">Prauserella sediminis</name>
    <dbReference type="NCBI Taxonomy" id="577680"/>
    <lineage>
        <taxon>Bacteria</taxon>
        <taxon>Bacillati</taxon>
        <taxon>Actinomycetota</taxon>
        <taxon>Actinomycetes</taxon>
        <taxon>Pseudonocardiales</taxon>
        <taxon>Pseudonocardiaceae</taxon>
        <taxon>Prauserella</taxon>
        <taxon>Prauserella salsuginis group</taxon>
    </lineage>
</organism>
<evidence type="ECO:0000256" key="2">
    <source>
        <dbReference type="ARBA" id="ARBA00022723"/>
    </source>
</evidence>
<evidence type="ECO:0000313" key="9">
    <source>
        <dbReference type="Proteomes" id="UP000564573"/>
    </source>
</evidence>
<dbReference type="GO" id="GO:0046872">
    <property type="term" value="F:metal ion binding"/>
    <property type="evidence" value="ECO:0007669"/>
    <property type="project" value="UniProtKB-KW"/>
</dbReference>
<dbReference type="GO" id="GO:0051537">
    <property type="term" value="F:2 iron, 2 sulfur cluster binding"/>
    <property type="evidence" value="ECO:0007669"/>
    <property type="project" value="UniProtKB-KW"/>
</dbReference>
<keyword evidence="2" id="KW-0479">Metal-binding</keyword>
<evidence type="ECO:0000259" key="7">
    <source>
        <dbReference type="PROSITE" id="PS51296"/>
    </source>
</evidence>
<evidence type="ECO:0000256" key="5">
    <source>
        <dbReference type="ARBA" id="ARBA00023014"/>
    </source>
</evidence>
<keyword evidence="9" id="KW-1185">Reference proteome</keyword>